<evidence type="ECO:0000313" key="3">
    <source>
        <dbReference type="Proteomes" id="UP001525968"/>
    </source>
</evidence>
<dbReference type="RefSeq" id="WP_261500733.1">
    <property type="nucleotide sequence ID" value="NZ_JAODYH010000005.1"/>
</dbReference>
<dbReference type="PANTHER" id="PTHR11803">
    <property type="entry name" value="2-IMINOBUTANOATE/2-IMINOPROPANOATE DEAMINASE RIDA"/>
    <property type="match status" value="1"/>
</dbReference>
<dbReference type="InterPro" id="IPR006056">
    <property type="entry name" value="RidA"/>
</dbReference>
<keyword evidence="3" id="KW-1185">Reference proteome</keyword>
<name>A0ABT2PMN0_9BURK</name>
<gene>
    <name evidence="2" type="ORF">N0K08_12635</name>
</gene>
<dbReference type="InterPro" id="IPR035959">
    <property type="entry name" value="RutC-like_sf"/>
</dbReference>
<reference evidence="2 3" key="1">
    <citation type="submission" date="2022-09" db="EMBL/GenBank/DDBJ databases">
        <title>Draft genome of isolate Be4.</title>
        <authorList>
            <person name="Sanchez-Castro I."/>
            <person name="Martinez-Rodriguez P."/>
            <person name="Descostes M."/>
            <person name="Merroun M."/>
        </authorList>
    </citation>
    <scope>NUCLEOTIDE SEQUENCE [LARGE SCALE GENOMIC DNA]</scope>
    <source>
        <strain evidence="2 3">Be4</strain>
    </source>
</reference>
<dbReference type="Gene3D" id="3.30.1330.40">
    <property type="entry name" value="RutC-like"/>
    <property type="match status" value="1"/>
</dbReference>
<organism evidence="2 3">
    <name type="scientific">Acidovorax bellezanensis</name>
    <dbReference type="NCBI Taxonomy" id="2976702"/>
    <lineage>
        <taxon>Bacteria</taxon>
        <taxon>Pseudomonadati</taxon>
        <taxon>Pseudomonadota</taxon>
        <taxon>Betaproteobacteria</taxon>
        <taxon>Burkholderiales</taxon>
        <taxon>Comamonadaceae</taxon>
        <taxon>Acidovorax</taxon>
    </lineage>
</organism>
<keyword evidence="2" id="KW-0378">Hydrolase</keyword>
<sequence>MPSIHAISTADAPSASGIYSQAIRAGETVYLAGQLPLDPASMQLETGIDAQIHRVFRNLDAVSRAAGASLAQAVKVTVYLTDPEHFSRVNALMGEYFFQPYPARTSVAVAALPRGALIEADAVLSLAASPANKEI</sequence>
<comment type="caution">
    <text evidence="2">The sequence shown here is derived from an EMBL/GenBank/DDBJ whole genome shotgun (WGS) entry which is preliminary data.</text>
</comment>
<dbReference type="CDD" id="cd00448">
    <property type="entry name" value="YjgF_YER057c_UK114_family"/>
    <property type="match status" value="1"/>
</dbReference>
<dbReference type="PANTHER" id="PTHR11803:SF39">
    <property type="entry name" value="2-IMINOBUTANOATE_2-IMINOPROPANOATE DEAMINASE"/>
    <property type="match status" value="1"/>
</dbReference>
<dbReference type="SUPFAM" id="SSF55298">
    <property type="entry name" value="YjgF-like"/>
    <property type="match status" value="1"/>
</dbReference>
<dbReference type="EMBL" id="JAODYH010000005">
    <property type="protein sequence ID" value="MCT9811488.1"/>
    <property type="molecule type" value="Genomic_DNA"/>
</dbReference>
<dbReference type="Pfam" id="PF01042">
    <property type="entry name" value="Ribonuc_L-PSP"/>
    <property type="match status" value="1"/>
</dbReference>
<proteinExistence type="inferred from homology"/>
<comment type="similarity">
    <text evidence="1">Belongs to the RutC family.</text>
</comment>
<dbReference type="Proteomes" id="UP001525968">
    <property type="component" value="Unassembled WGS sequence"/>
</dbReference>
<dbReference type="GO" id="GO:0016787">
    <property type="term" value="F:hydrolase activity"/>
    <property type="evidence" value="ECO:0007669"/>
    <property type="project" value="UniProtKB-KW"/>
</dbReference>
<accession>A0ABT2PMN0</accession>
<evidence type="ECO:0000256" key="1">
    <source>
        <dbReference type="ARBA" id="ARBA00010552"/>
    </source>
</evidence>
<dbReference type="InterPro" id="IPR006175">
    <property type="entry name" value="YjgF/YER057c/UK114"/>
</dbReference>
<dbReference type="NCBIfam" id="TIGR00004">
    <property type="entry name" value="Rid family detoxifying hydrolase"/>
    <property type="match status" value="1"/>
</dbReference>
<protein>
    <submittedName>
        <fullName evidence="2">Rid family detoxifying hydrolase</fullName>
    </submittedName>
</protein>
<evidence type="ECO:0000313" key="2">
    <source>
        <dbReference type="EMBL" id="MCT9811488.1"/>
    </source>
</evidence>